<keyword evidence="4" id="KW-0804">Transcription</keyword>
<organism evidence="8 9">
    <name type="scientific">Mizuhopecten yessoensis</name>
    <name type="common">Japanese scallop</name>
    <name type="synonym">Patinopecten yessoensis</name>
    <dbReference type="NCBI Taxonomy" id="6573"/>
    <lineage>
        <taxon>Eukaryota</taxon>
        <taxon>Metazoa</taxon>
        <taxon>Spiralia</taxon>
        <taxon>Lophotrochozoa</taxon>
        <taxon>Mollusca</taxon>
        <taxon>Bivalvia</taxon>
        <taxon>Autobranchia</taxon>
        <taxon>Pteriomorphia</taxon>
        <taxon>Pectinida</taxon>
        <taxon>Pectinoidea</taxon>
        <taxon>Pectinidae</taxon>
        <taxon>Mizuhopecten</taxon>
    </lineage>
</organism>
<evidence type="ECO:0000256" key="5">
    <source>
        <dbReference type="ARBA" id="ARBA00023242"/>
    </source>
</evidence>
<dbReference type="PROSITE" id="PS50888">
    <property type="entry name" value="BHLH"/>
    <property type="match status" value="1"/>
</dbReference>
<dbReference type="InterPro" id="IPR000014">
    <property type="entry name" value="PAS"/>
</dbReference>
<dbReference type="SUPFAM" id="SSF55785">
    <property type="entry name" value="PYP-like sensor domain (PAS domain)"/>
    <property type="match status" value="2"/>
</dbReference>
<keyword evidence="5" id="KW-0539">Nucleus</keyword>
<accession>A0A210R459</accession>
<evidence type="ECO:0000313" key="8">
    <source>
        <dbReference type="EMBL" id="OWF55684.1"/>
    </source>
</evidence>
<feature type="domain" description="BHLH" evidence="7">
    <location>
        <begin position="13"/>
        <end position="66"/>
    </location>
</feature>
<evidence type="ECO:0000256" key="3">
    <source>
        <dbReference type="ARBA" id="ARBA00023125"/>
    </source>
</evidence>
<name>A0A210R459_MIZYE</name>
<evidence type="ECO:0000313" key="9">
    <source>
        <dbReference type="Proteomes" id="UP000242188"/>
    </source>
</evidence>
<dbReference type="Pfam" id="PF23183">
    <property type="entry name" value="bHLH_NPAS4"/>
    <property type="match status" value="1"/>
</dbReference>
<dbReference type="InterPro" id="IPR056192">
    <property type="entry name" value="bHLH_NPAS4"/>
</dbReference>
<keyword evidence="3" id="KW-0238">DNA-binding</keyword>
<evidence type="ECO:0000256" key="1">
    <source>
        <dbReference type="ARBA" id="ARBA00004123"/>
    </source>
</evidence>
<dbReference type="InterPro" id="IPR011598">
    <property type="entry name" value="bHLH_dom"/>
</dbReference>
<dbReference type="Pfam" id="PF14598">
    <property type="entry name" value="PAS_11"/>
    <property type="match status" value="1"/>
</dbReference>
<keyword evidence="2" id="KW-0805">Transcription regulation</keyword>
<evidence type="ECO:0000259" key="7">
    <source>
        <dbReference type="PROSITE" id="PS50888"/>
    </source>
</evidence>
<protein>
    <submittedName>
        <fullName evidence="8">Neuronal PAS domain-containing protein 4</fullName>
    </submittedName>
</protein>
<reference evidence="8 9" key="1">
    <citation type="journal article" date="2017" name="Nat. Ecol. Evol.">
        <title>Scallop genome provides insights into evolution of bilaterian karyotype and development.</title>
        <authorList>
            <person name="Wang S."/>
            <person name="Zhang J."/>
            <person name="Jiao W."/>
            <person name="Li J."/>
            <person name="Xun X."/>
            <person name="Sun Y."/>
            <person name="Guo X."/>
            <person name="Huan P."/>
            <person name="Dong B."/>
            <person name="Zhang L."/>
            <person name="Hu X."/>
            <person name="Sun X."/>
            <person name="Wang J."/>
            <person name="Zhao C."/>
            <person name="Wang Y."/>
            <person name="Wang D."/>
            <person name="Huang X."/>
            <person name="Wang R."/>
            <person name="Lv J."/>
            <person name="Li Y."/>
            <person name="Zhang Z."/>
            <person name="Liu B."/>
            <person name="Lu W."/>
            <person name="Hui Y."/>
            <person name="Liang J."/>
            <person name="Zhou Z."/>
            <person name="Hou R."/>
            <person name="Li X."/>
            <person name="Liu Y."/>
            <person name="Li H."/>
            <person name="Ning X."/>
            <person name="Lin Y."/>
            <person name="Zhao L."/>
            <person name="Xing Q."/>
            <person name="Dou J."/>
            <person name="Li Y."/>
            <person name="Mao J."/>
            <person name="Guo H."/>
            <person name="Dou H."/>
            <person name="Li T."/>
            <person name="Mu C."/>
            <person name="Jiang W."/>
            <person name="Fu Q."/>
            <person name="Fu X."/>
            <person name="Miao Y."/>
            <person name="Liu J."/>
            <person name="Yu Q."/>
            <person name="Li R."/>
            <person name="Liao H."/>
            <person name="Li X."/>
            <person name="Kong Y."/>
            <person name="Jiang Z."/>
            <person name="Chourrout D."/>
            <person name="Li R."/>
            <person name="Bao Z."/>
        </authorList>
    </citation>
    <scope>NUCLEOTIDE SEQUENCE [LARGE SCALE GENOMIC DNA]</scope>
    <source>
        <strain evidence="8 9">PY_sf001</strain>
    </source>
</reference>
<dbReference type="SMART" id="SM00091">
    <property type="entry name" value="PAS"/>
    <property type="match status" value="2"/>
</dbReference>
<gene>
    <name evidence="8" type="ORF">KP79_PYT09622</name>
</gene>
<dbReference type="Proteomes" id="UP000242188">
    <property type="component" value="Unassembled WGS sequence"/>
</dbReference>
<dbReference type="EMBL" id="NEDP02000515">
    <property type="protein sequence ID" value="OWF55684.1"/>
    <property type="molecule type" value="Genomic_DNA"/>
</dbReference>
<feature type="domain" description="PAS" evidence="6">
    <location>
        <begin position="88"/>
        <end position="144"/>
    </location>
</feature>
<sequence length="856" mass="95634">MAPSPVDELALLDLERSNKGASKQRRDQINSEIGVMRDLLPLPESSRQRLSQLQVMSLSCVFIRKCNILQKMIQPQSCPNDAPCEFSQSLTGFLLVTTRDGKLVYISENVTEYLGHSMVDMKTQGDSLFDIVDKRDHGTVQAQLMHGGGDIDKKQPISFFCRMNMSRTLKRQAGFGDVKVMHVRGHFVSVPGQDSGNEQQVFISVCSPLITPDVKETLIQNNTMVFKSIHHLDMNFLEISQNGEYHLGIESDQVKGKSWYSCLHPEDIHEAREKHIQLVKSRHEMGSMMTVRMITGNNDVIWVNIVMHVRQALLSNSDEPVIFCINQVISEQEAYQFKIQGQLFALYATRASDFFFGSTFCAPVSQALETGMISQQQQGSPNFAQSSFFAGQTIFDASTPSPQGFNRSAMFSSQPNLCMRNNVPGQVMGRQGQGHTNTLKALKRKLQENFSSTCKPIKVARMAQDISSGNGFMVSGGTPLPSSFESNSYRNIHGSSVAPQQAVTTGPVQMMYCLNNNVLPATKQKSVLSDPLPAFVEQTRLMQKAPSLEQVVPELSIPAFYPTPEPSPVSSPQPQMKQEILPSGVDPIMVAKHLCALRQKHVNRTQQSTKVSNAEPQKKLLPSLDVSFVDSFFDEIGTLDGQPLSIRGLLQRVKQEPVDVTDYTCLHTQEKQLPAFEQFDIDELFESSGVHLNNTCNNFIGMKMEIEDQRIPLCESQPSPTPSSPRSTVEDKLSYDDIMSSVVLTPESDFDTDHCEDLDPDSWMLETCNIDMSTKGLDLFAEPKLQTDFCLKKAGPCSDETELYQLKQLISSWTPSGKHTFTNIYLCKPNKEKYSVSTFGSVLHYIIIQNHKVSKN</sequence>
<evidence type="ECO:0000256" key="2">
    <source>
        <dbReference type="ARBA" id="ARBA00023015"/>
    </source>
</evidence>
<dbReference type="PANTHER" id="PTHR23043:SF39">
    <property type="entry name" value="DYSFUSION, ISOFORM D"/>
    <property type="match status" value="1"/>
</dbReference>
<dbReference type="AlphaFoldDB" id="A0A210R459"/>
<comment type="caution">
    <text evidence="8">The sequence shown here is derived from an EMBL/GenBank/DDBJ whole genome shotgun (WGS) entry which is preliminary data.</text>
</comment>
<dbReference type="CDD" id="cd19697">
    <property type="entry name" value="bHLH-PAS_NPAS4_PASD10"/>
    <property type="match status" value="1"/>
</dbReference>
<evidence type="ECO:0000259" key="6">
    <source>
        <dbReference type="PROSITE" id="PS50112"/>
    </source>
</evidence>
<evidence type="ECO:0000256" key="4">
    <source>
        <dbReference type="ARBA" id="ARBA00023163"/>
    </source>
</evidence>
<proteinExistence type="predicted"/>
<comment type="subcellular location">
    <subcellularLocation>
        <location evidence="1">Nucleus</location>
    </subcellularLocation>
</comment>
<dbReference type="GO" id="GO:0005634">
    <property type="term" value="C:nucleus"/>
    <property type="evidence" value="ECO:0007669"/>
    <property type="project" value="UniProtKB-SubCell"/>
</dbReference>
<dbReference type="InterPro" id="IPR035965">
    <property type="entry name" value="PAS-like_dom_sf"/>
</dbReference>
<dbReference type="GO" id="GO:0046983">
    <property type="term" value="F:protein dimerization activity"/>
    <property type="evidence" value="ECO:0007669"/>
    <property type="project" value="InterPro"/>
</dbReference>
<dbReference type="PROSITE" id="PS50112">
    <property type="entry name" value="PAS"/>
    <property type="match status" value="1"/>
</dbReference>
<dbReference type="Gene3D" id="3.30.450.20">
    <property type="entry name" value="PAS domain"/>
    <property type="match status" value="2"/>
</dbReference>
<dbReference type="OrthoDB" id="9978016at2759"/>
<dbReference type="GO" id="GO:0000981">
    <property type="term" value="F:DNA-binding transcription factor activity, RNA polymerase II-specific"/>
    <property type="evidence" value="ECO:0007669"/>
    <property type="project" value="TreeGrafter"/>
</dbReference>
<dbReference type="STRING" id="6573.A0A210R459"/>
<dbReference type="CDD" id="cd00130">
    <property type="entry name" value="PAS"/>
    <property type="match status" value="2"/>
</dbReference>
<dbReference type="PANTHER" id="PTHR23043">
    <property type="entry name" value="HYPOXIA-INDUCIBLE FACTOR 1 ALPHA"/>
    <property type="match status" value="1"/>
</dbReference>
<dbReference type="GO" id="GO:0000977">
    <property type="term" value="F:RNA polymerase II transcription regulatory region sequence-specific DNA binding"/>
    <property type="evidence" value="ECO:0007669"/>
    <property type="project" value="TreeGrafter"/>
</dbReference>
<keyword evidence="9" id="KW-1185">Reference proteome</keyword>